<dbReference type="HOGENOM" id="CLU_1541941_0_0_1"/>
<dbReference type="CTD" id="8230855"/>
<dbReference type="EMBL" id="AAZO01005368">
    <property type="status" value="NOT_ANNOTATED_CDS"/>
    <property type="molecule type" value="Genomic_DNA"/>
</dbReference>
<dbReference type="EMBL" id="DS235774">
    <property type="protein sequence ID" value="EEB16824.1"/>
    <property type="molecule type" value="Genomic_DNA"/>
</dbReference>
<evidence type="ECO:0000256" key="1">
    <source>
        <dbReference type="SAM" id="MobiDB-lite"/>
    </source>
</evidence>
<reference evidence="2" key="2">
    <citation type="submission" date="2007-04" db="EMBL/GenBank/DDBJ databases">
        <title>The genome of the human body louse.</title>
        <authorList>
            <consortium name="The Human Body Louse Genome Consortium"/>
            <person name="Kirkness E."/>
            <person name="Walenz B."/>
            <person name="Hass B."/>
            <person name="Bruggner R."/>
            <person name="Strausberg R."/>
        </authorList>
    </citation>
    <scope>NUCLEOTIDE SEQUENCE</scope>
    <source>
        <strain evidence="2">USDA</strain>
    </source>
</reference>
<organism>
    <name type="scientific">Pediculus humanus subsp. corporis</name>
    <name type="common">Body louse</name>
    <dbReference type="NCBI Taxonomy" id="121224"/>
    <lineage>
        <taxon>Eukaryota</taxon>
        <taxon>Metazoa</taxon>
        <taxon>Ecdysozoa</taxon>
        <taxon>Arthropoda</taxon>
        <taxon>Hexapoda</taxon>
        <taxon>Insecta</taxon>
        <taxon>Pterygota</taxon>
        <taxon>Neoptera</taxon>
        <taxon>Paraneoptera</taxon>
        <taxon>Psocodea</taxon>
        <taxon>Troctomorpha</taxon>
        <taxon>Phthiraptera</taxon>
        <taxon>Anoplura</taxon>
        <taxon>Pediculidae</taxon>
        <taxon>Pediculus</taxon>
    </lineage>
</organism>
<feature type="compositionally biased region" description="Low complexity" evidence="1">
    <location>
        <begin position="109"/>
        <end position="121"/>
    </location>
</feature>
<sequence length="174" mass="19501">MLTACYGSTNNNGKTTETLNFLRNDYVTRSESGLMLRVNDKSINSNRFDLDLIKKSNRSDVNNDALRLSESISYLKTANDFVNRTKIDTNNKKILPDDLRTNRGTGSGQQQSQQPQQPQQSRNNISFSVASLLADTRPRRSPSVFQSESPSPPPIETEVKYKVKKFSSSSSGFI</sequence>
<dbReference type="EMBL" id="AAZO01005367">
    <property type="status" value="NOT_ANNOTATED_CDS"/>
    <property type="molecule type" value="Genomic_DNA"/>
</dbReference>
<dbReference type="EnsemblMetazoa" id="PHUM440000-RA">
    <property type="protein sequence ID" value="PHUM440000-PA"/>
    <property type="gene ID" value="PHUM440000"/>
</dbReference>
<dbReference type="RefSeq" id="XP_002429562.1">
    <property type="nucleotide sequence ID" value="XM_002429517.1"/>
</dbReference>
<reference evidence="2" key="1">
    <citation type="submission" date="2007-04" db="EMBL/GenBank/DDBJ databases">
        <title>Annotation of Pediculus humanus corporis strain USDA.</title>
        <authorList>
            <person name="Kirkness E."/>
            <person name="Hannick L."/>
            <person name="Hass B."/>
            <person name="Bruggner R."/>
            <person name="Lawson D."/>
            <person name="Bidwell S."/>
            <person name="Joardar V."/>
            <person name="Caler E."/>
            <person name="Walenz B."/>
            <person name="Inman J."/>
            <person name="Schobel S."/>
            <person name="Galinsky K."/>
            <person name="Amedeo P."/>
            <person name="Strausberg R."/>
        </authorList>
    </citation>
    <scope>NUCLEOTIDE SEQUENCE</scope>
    <source>
        <strain evidence="2">USDA</strain>
    </source>
</reference>
<feature type="region of interest" description="Disordered" evidence="1">
    <location>
        <begin position="92"/>
        <end position="156"/>
    </location>
</feature>
<gene>
    <name evidence="3" type="primary">8230855</name>
    <name evidence="2" type="ORF">Phum_PHUM440000</name>
</gene>
<dbReference type="AlphaFoldDB" id="E0VTW8"/>
<dbReference type="InParanoid" id="E0VTW8"/>
<feature type="compositionally biased region" description="Basic and acidic residues" evidence="1">
    <location>
        <begin position="92"/>
        <end position="101"/>
    </location>
</feature>
<evidence type="ECO:0000313" key="4">
    <source>
        <dbReference type="Proteomes" id="UP000009046"/>
    </source>
</evidence>
<proteinExistence type="predicted"/>
<keyword evidence="4" id="KW-1185">Reference proteome</keyword>
<accession>E0VTW8</accession>
<dbReference type="GeneID" id="8230855"/>
<dbReference type="Proteomes" id="UP000009046">
    <property type="component" value="Unassembled WGS sequence"/>
</dbReference>
<dbReference type="KEGG" id="phu:Phum_PHUM440000"/>
<protein>
    <submittedName>
        <fullName evidence="2 3">Uncharacterized protein</fullName>
    </submittedName>
</protein>
<name>E0VTW8_PEDHC</name>
<evidence type="ECO:0000313" key="3">
    <source>
        <dbReference type="EnsemblMetazoa" id="PHUM440000-PA"/>
    </source>
</evidence>
<reference evidence="3" key="3">
    <citation type="submission" date="2021-02" db="UniProtKB">
        <authorList>
            <consortium name="EnsemblMetazoa"/>
        </authorList>
    </citation>
    <scope>IDENTIFICATION</scope>
    <source>
        <strain evidence="3">USDA</strain>
    </source>
</reference>
<evidence type="ECO:0000313" key="2">
    <source>
        <dbReference type="EMBL" id="EEB16824.1"/>
    </source>
</evidence>
<dbReference type="VEuPathDB" id="VectorBase:PHUM440000"/>